<comment type="similarity">
    <text evidence="2 8">Belongs to the 4-toluene sulfonate uptake permease (TSUP) (TC 2.A.102) family.</text>
</comment>
<evidence type="ECO:0000256" key="7">
    <source>
        <dbReference type="ARBA" id="ARBA00023136"/>
    </source>
</evidence>
<dbReference type="EMBL" id="JABWMJ010000001">
    <property type="protein sequence ID" value="NUZ04692.1"/>
    <property type="molecule type" value="Genomic_DNA"/>
</dbReference>
<evidence type="ECO:0000313" key="10">
    <source>
        <dbReference type="Proteomes" id="UP000529637"/>
    </source>
</evidence>
<evidence type="ECO:0000313" key="9">
    <source>
        <dbReference type="EMBL" id="NUZ04692.1"/>
    </source>
</evidence>
<protein>
    <recommendedName>
        <fullName evidence="8">Probable membrane transporter protein</fullName>
    </recommendedName>
</protein>
<reference evidence="9 10" key="1">
    <citation type="submission" date="2020-06" db="EMBL/GenBank/DDBJ databases">
        <title>Schlegella sp. ID0723 isolated from air conditioner.</title>
        <authorList>
            <person name="Kim D.Y."/>
            <person name="Kim D.-U."/>
        </authorList>
    </citation>
    <scope>NUCLEOTIDE SEQUENCE [LARGE SCALE GENOMIC DNA]</scope>
    <source>
        <strain evidence="9 10">ID0723</strain>
    </source>
</reference>
<dbReference type="AlphaFoldDB" id="A0A7Y6NK82"/>
<organism evidence="9 10">
    <name type="scientific">Piscinibacter koreensis</name>
    <dbReference type="NCBI Taxonomy" id="2742824"/>
    <lineage>
        <taxon>Bacteria</taxon>
        <taxon>Pseudomonadati</taxon>
        <taxon>Pseudomonadota</taxon>
        <taxon>Betaproteobacteria</taxon>
        <taxon>Burkholderiales</taxon>
        <taxon>Sphaerotilaceae</taxon>
        <taxon>Piscinibacter</taxon>
    </lineage>
</organism>
<evidence type="ECO:0000256" key="4">
    <source>
        <dbReference type="ARBA" id="ARBA00022475"/>
    </source>
</evidence>
<comment type="subcellular location">
    <subcellularLocation>
        <location evidence="1 8">Cell membrane</location>
        <topology evidence="1 8">Multi-pass membrane protein</topology>
    </subcellularLocation>
</comment>
<keyword evidence="7 8" id="KW-0472">Membrane</keyword>
<feature type="transmembrane region" description="Helical" evidence="8">
    <location>
        <begin position="74"/>
        <end position="94"/>
    </location>
</feature>
<feature type="transmembrane region" description="Helical" evidence="8">
    <location>
        <begin position="100"/>
        <end position="119"/>
    </location>
</feature>
<gene>
    <name evidence="9" type="ORF">HQN59_02855</name>
</gene>
<keyword evidence="4 8" id="KW-1003">Cell membrane</keyword>
<accession>A0A7Y6NK82</accession>
<dbReference type="GO" id="GO:0005886">
    <property type="term" value="C:plasma membrane"/>
    <property type="evidence" value="ECO:0007669"/>
    <property type="project" value="UniProtKB-SubCell"/>
</dbReference>
<evidence type="ECO:0000256" key="3">
    <source>
        <dbReference type="ARBA" id="ARBA00022448"/>
    </source>
</evidence>
<keyword evidence="10" id="KW-1185">Reference proteome</keyword>
<dbReference type="Proteomes" id="UP000529637">
    <property type="component" value="Unassembled WGS sequence"/>
</dbReference>
<sequence length="256" mass="27359">MTLDLPVALQIVGGALVAGFIQGMSGFAFALIATSLWVWTIEPQLVVPTVIFGSLLGQAISIHSVRKDIRVERAGPFVIGGVIGVPLGAMLLPLLDVTTFRFAVGSVLVVYCSIVLLGLRLPVFRNPGRLADGAVGLGSGVMGGASAMSGPPLILWVSMRGWSRNEQRATYQAFFITTQIVTIVMYVLTGVINRHSVQLFWLVGPPIVLASWVGSRWYRGLSDARFTRILFVLLLASGATMIGTSALQVVHGLVTR</sequence>
<dbReference type="PANTHER" id="PTHR30269">
    <property type="entry name" value="TRANSMEMBRANE PROTEIN YFCA"/>
    <property type="match status" value="1"/>
</dbReference>
<feature type="transmembrane region" description="Helical" evidence="8">
    <location>
        <begin position="230"/>
        <end position="254"/>
    </location>
</feature>
<name>A0A7Y6NK82_9BURK</name>
<dbReference type="InterPro" id="IPR002781">
    <property type="entry name" value="TM_pro_TauE-like"/>
</dbReference>
<feature type="transmembrane region" description="Helical" evidence="8">
    <location>
        <begin position="12"/>
        <end position="39"/>
    </location>
</feature>
<feature type="transmembrane region" description="Helical" evidence="8">
    <location>
        <begin position="198"/>
        <end position="218"/>
    </location>
</feature>
<evidence type="ECO:0000256" key="5">
    <source>
        <dbReference type="ARBA" id="ARBA00022692"/>
    </source>
</evidence>
<evidence type="ECO:0000256" key="2">
    <source>
        <dbReference type="ARBA" id="ARBA00009142"/>
    </source>
</evidence>
<dbReference type="InterPro" id="IPR052017">
    <property type="entry name" value="TSUP"/>
</dbReference>
<evidence type="ECO:0000256" key="6">
    <source>
        <dbReference type="ARBA" id="ARBA00022989"/>
    </source>
</evidence>
<dbReference type="RefSeq" id="WP_176065826.1">
    <property type="nucleotide sequence ID" value="NZ_JABWMJ010000001.1"/>
</dbReference>
<proteinExistence type="inferred from homology"/>
<dbReference type="PANTHER" id="PTHR30269:SF37">
    <property type="entry name" value="MEMBRANE TRANSPORTER PROTEIN"/>
    <property type="match status" value="1"/>
</dbReference>
<comment type="caution">
    <text evidence="9">The sequence shown here is derived from an EMBL/GenBank/DDBJ whole genome shotgun (WGS) entry which is preliminary data.</text>
</comment>
<feature type="transmembrane region" description="Helical" evidence="8">
    <location>
        <begin position="45"/>
        <end position="62"/>
    </location>
</feature>
<keyword evidence="5 8" id="KW-0812">Transmembrane</keyword>
<keyword evidence="3" id="KW-0813">Transport</keyword>
<evidence type="ECO:0000256" key="8">
    <source>
        <dbReference type="RuleBase" id="RU363041"/>
    </source>
</evidence>
<keyword evidence="6 8" id="KW-1133">Transmembrane helix</keyword>
<evidence type="ECO:0000256" key="1">
    <source>
        <dbReference type="ARBA" id="ARBA00004651"/>
    </source>
</evidence>
<dbReference type="Pfam" id="PF01925">
    <property type="entry name" value="TauE"/>
    <property type="match status" value="1"/>
</dbReference>
<feature type="transmembrane region" description="Helical" evidence="8">
    <location>
        <begin position="169"/>
        <end position="192"/>
    </location>
</feature>